<dbReference type="EMBL" id="LLXL01000890">
    <property type="protein sequence ID" value="PKK68018.1"/>
    <property type="molecule type" value="Genomic_DNA"/>
</dbReference>
<comment type="caution">
    <text evidence="2">The sequence shown here is derived from an EMBL/GenBank/DDBJ whole genome shotgun (WGS) entry which is preliminary data.</text>
</comment>
<dbReference type="VEuPathDB" id="FungiDB:RhiirA1_401172"/>
<gene>
    <name evidence="2" type="ORF">RhiirC2_782792</name>
</gene>
<name>A0A2N1N2C6_9GLOM</name>
<reference evidence="2 3" key="2">
    <citation type="submission" date="2017-10" db="EMBL/GenBank/DDBJ databases">
        <title>Extensive intraspecific genome diversity in a model arbuscular mycorrhizal fungus.</title>
        <authorList>
            <person name="Chen E.C.H."/>
            <person name="Morin E."/>
            <person name="Baudet D."/>
            <person name="Noel J."/>
            <person name="Ndikumana S."/>
            <person name="Charron P."/>
            <person name="St-Onge C."/>
            <person name="Giorgi J."/>
            <person name="Grigoriev I.V."/>
            <person name="Roux C."/>
            <person name="Martin F.M."/>
            <person name="Corradi N."/>
        </authorList>
    </citation>
    <scope>NUCLEOTIDE SEQUENCE [LARGE SCALE GENOMIC DNA]</scope>
    <source>
        <strain evidence="2 3">C2</strain>
    </source>
</reference>
<dbReference type="AlphaFoldDB" id="A0A2N1N2C6"/>
<feature type="region of interest" description="Disordered" evidence="1">
    <location>
        <begin position="178"/>
        <end position="225"/>
    </location>
</feature>
<evidence type="ECO:0000256" key="1">
    <source>
        <dbReference type="SAM" id="MobiDB-lite"/>
    </source>
</evidence>
<sequence length="238" mass="28126">MNNNVIHDSQKGQVRAIMIYDIPKTFSHDKILNLLKEWGQVLEISFKPQHKFQSVWTKMILKPNQDSCFVMRQWSTKLGDMHVRWFPGHWKLKDRKVREKFQCKIHLPDVGNEEGHAQWLNYHHNKNFEQYMATFNVKSYTIVLDRGKRYGIFFFESHESLLRCMEAKHLWKIVQSHSLTRPPRQSSKDKKKNVTSSKGKAAGDKSKLSTRSRGKSHHDKRTDDTRSLLTQLLKLLVN</sequence>
<dbReference type="Proteomes" id="UP000233469">
    <property type="component" value="Unassembled WGS sequence"/>
</dbReference>
<evidence type="ECO:0000313" key="3">
    <source>
        <dbReference type="Proteomes" id="UP000233469"/>
    </source>
</evidence>
<organism evidence="2 3">
    <name type="scientific">Rhizophagus irregularis</name>
    <dbReference type="NCBI Taxonomy" id="588596"/>
    <lineage>
        <taxon>Eukaryota</taxon>
        <taxon>Fungi</taxon>
        <taxon>Fungi incertae sedis</taxon>
        <taxon>Mucoromycota</taxon>
        <taxon>Glomeromycotina</taxon>
        <taxon>Glomeromycetes</taxon>
        <taxon>Glomerales</taxon>
        <taxon>Glomeraceae</taxon>
        <taxon>Rhizophagus</taxon>
    </lineage>
</organism>
<accession>A0A2N1N2C6</accession>
<feature type="compositionally biased region" description="Basic residues" evidence="1">
    <location>
        <begin position="208"/>
        <end position="219"/>
    </location>
</feature>
<protein>
    <submittedName>
        <fullName evidence="2">Uncharacterized protein</fullName>
    </submittedName>
</protein>
<dbReference type="VEuPathDB" id="FungiDB:FUN_000144"/>
<proteinExistence type="predicted"/>
<reference evidence="2 3" key="1">
    <citation type="submission" date="2016-04" db="EMBL/GenBank/DDBJ databases">
        <title>Genome analyses suggest a sexual origin of heterokaryosis in a supposedly ancient asexual fungus.</title>
        <authorList>
            <person name="Ropars J."/>
            <person name="Sedzielewska K."/>
            <person name="Noel J."/>
            <person name="Charron P."/>
            <person name="Farinelli L."/>
            <person name="Marton T."/>
            <person name="Kruger M."/>
            <person name="Pelin A."/>
            <person name="Brachmann A."/>
            <person name="Corradi N."/>
        </authorList>
    </citation>
    <scope>NUCLEOTIDE SEQUENCE [LARGE SCALE GENOMIC DNA]</scope>
    <source>
        <strain evidence="2 3">C2</strain>
    </source>
</reference>
<evidence type="ECO:0000313" key="2">
    <source>
        <dbReference type="EMBL" id="PKK68018.1"/>
    </source>
</evidence>